<keyword evidence="6" id="KW-0349">Heme</keyword>
<comment type="similarity">
    <text evidence="3">Belongs to the nitrite and sulfite reductase 4Fe-4S domain family.</text>
</comment>
<keyword evidence="17" id="KW-1185">Reference proteome</keyword>
<feature type="domain" description="Nitrite/sulphite reductase 4Fe-4S" evidence="14">
    <location>
        <begin position="167"/>
        <end position="321"/>
    </location>
</feature>
<dbReference type="EMBL" id="JBHSQI010000001">
    <property type="protein sequence ID" value="MFC6152276.1"/>
    <property type="molecule type" value="Genomic_DNA"/>
</dbReference>
<comment type="caution">
    <text evidence="16">The sequence shown here is derived from an EMBL/GenBank/DDBJ whole genome shotgun (WGS) entry which is preliminary data.</text>
</comment>
<dbReference type="InterPro" id="IPR051329">
    <property type="entry name" value="NIR_SIR_4Fe-4S"/>
</dbReference>
<evidence type="ECO:0000256" key="11">
    <source>
        <dbReference type="ARBA" id="ARBA00023014"/>
    </source>
</evidence>
<organism evidence="16 17">
    <name type="scientific">Nocardioides yefusunii</name>
    <dbReference type="NCBI Taxonomy" id="2500546"/>
    <lineage>
        <taxon>Bacteria</taxon>
        <taxon>Bacillati</taxon>
        <taxon>Actinomycetota</taxon>
        <taxon>Actinomycetes</taxon>
        <taxon>Propionibacteriales</taxon>
        <taxon>Nocardioidaceae</taxon>
        <taxon>Nocardioides</taxon>
    </lineage>
</organism>
<dbReference type="PANTHER" id="PTHR32439:SF0">
    <property type="entry name" value="FERREDOXIN--NITRITE REDUCTASE, CHLOROPLASTIC"/>
    <property type="match status" value="1"/>
</dbReference>
<dbReference type="Gene3D" id="3.90.480.20">
    <property type="match status" value="1"/>
</dbReference>
<evidence type="ECO:0000256" key="7">
    <source>
        <dbReference type="ARBA" id="ARBA00022723"/>
    </source>
</evidence>
<keyword evidence="11" id="KW-0411">Iron-sulfur</keyword>
<evidence type="ECO:0000259" key="15">
    <source>
        <dbReference type="Pfam" id="PF03460"/>
    </source>
</evidence>
<dbReference type="EC" id="1.8.7.1" evidence="4"/>
<gene>
    <name evidence="16" type="ORF">ACFPWU_01145</name>
</gene>
<keyword evidence="5" id="KW-0004">4Fe-4S</keyword>
<dbReference type="RefSeq" id="WP_128220421.1">
    <property type="nucleotide sequence ID" value="NZ_CP034929.1"/>
</dbReference>
<dbReference type="SUPFAM" id="SSF56014">
    <property type="entry name" value="Nitrite and sulphite reductase 4Fe-4S domain-like"/>
    <property type="match status" value="2"/>
</dbReference>
<dbReference type="PANTHER" id="PTHR32439">
    <property type="entry name" value="FERREDOXIN--NITRITE REDUCTASE, CHLOROPLASTIC"/>
    <property type="match status" value="1"/>
</dbReference>
<dbReference type="Gene3D" id="3.30.413.10">
    <property type="entry name" value="Sulfite Reductase Hemoprotein, domain 1"/>
    <property type="match status" value="2"/>
</dbReference>
<dbReference type="PRINTS" id="PR00397">
    <property type="entry name" value="SIROHAEM"/>
</dbReference>
<evidence type="ECO:0000313" key="17">
    <source>
        <dbReference type="Proteomes" id="UP001596098"/>
    </source>
</evidence>
<comment type="cofactor">
    <cofactor evidence="1">
        <name>[4Fe-4S] cluster</name>
        <dbReference type="ChEBI" id="CHEBI:49883"/>
    </cofactor>
</comment>
<evidence type="ECO:0000256" key="5">
    <source>
        <dbReference type="ARBA" id="ARBA00022485"/>
    </source>
</evidence>
<evidence type="ECO:0000256" key="2">
    <source>
        <dbReference type="ARBA" id="ARBA00003247"/>
    </source>
</evidence>
<evidence type="ECO:0000256" key="4">
    <source>
        <dbReference type="ARBA" id="ARBA00012353"/>
    </source>
</evidence>
<dbReference type="Pfam" id="PF01077">
    <property type="entry name" value="NIR_SIR"/>
    <property type="match status" value="2"/>
</dbReference>
<evidence type="ECO:0000256" key="6">
    <source>
        <dbReference type="ARBA" id="ARBA00022617"/>
    </source>
</evidence>
<reference evidence="17" key="1">
    <citation type="journal article" date="2019" name="Int. J. Syst. Evol. Microbiol.">
        <title>The Global Catalogue of Microorganisms (GCM) 10K type strain sequencing project: providing services to taxonomists for standard genome sequencing and annotation.</title>
        <authorList>
            <consortium name="The Broad Institute Genomics Platform"/>
            <consortium name="The Broad Institute Genome Sequencing Center for Infectious Disease"/>
            <person name="Wu L."/>
            <person name="Ma J."/>
        </authorList>
    </citation>
    <scope>NUCLEOTIDE SEQUENCE [LARGE SCALE GENOMIC DNA]</scope>
    <source>
        <strain evidence="17">DFY28</strain>
    </source>
</reference>
<comment type="function">
    <text evidence="2">Catalyzes the reduction of sulfite to sulfide, a step in the biosynthesis of sulfur-containing amino acids and cofactors.</text>
</comment>
<comment type="catalytic activity">
    <reaction evidence="12">
        <text>hydrogen sulfide + 6 oxidized [2Fe-2S]-[ferredoxin] + 3 H2O = sulfite + 6 reduced [2Fe-2S]-[ferredoxin] + 7 H(+)</text>
        <dbReference type="Rhea" id="RHEA:23132"/>
        <dbReference type="Rhea" id="RHEA-COMP:10000"/>
        <dbReference type="Rhea" id="RHEA-COMP:10001"/>
        <dbReference type="ChEBI" id="CHEBI:15377"/>
        <dbReference type="ChEBI" id="CHEBI:15378"/>
        <dbReference type="ChEBI" id="CHEBI:17359"/>
        <dbReference type="ChEBI" id="CHEBI:29919"/>
        <dbReference type="ChEBI" id="CHEBI:33737"/>
        <dbReference type="ChEBI" id="CHEBI:33738"/>
        <dbReference type="EC" id="1.8.7.1"/>
    </reaction>
</comment>
<accession>A0ABW1QS19</accession>
<dbReference type="InterPro" id="IPR036136">
    <property type="entry name" value="Nit/Sulf_reduc_fer-like_dom_sf"/>
</dbReference>
<feature type="domain" description="Nitrite/Sulfite reductase ferredoxin-like" evidence="15">
    <location>
        <begin position="342"/>
        <end position="407"/>
    </location>
</feature>
<feature type="domain" description="Nitrite/sulphite reductase 4Fe-4S" evidence="14">
    <location>
        <begin position="418"/>
        <end position="542"/>
    </location>
</feature>
<evidence type="ECO:0000256" key="13">
    <source>
        <dbReference type="SAM" id="MobiDB-lite"/>
    </source>
</evidence>
<dbReference type="InterPro" id="IPR006066">
    <property type="entry name" value="NO2/SO3_Rdtase_FeS/sirohaem_BS"/>
</dbReference>
<keyword evidence="9 16" id="KW-0560">Oxidoreductase</keyword>
<evidence type="ECO:0000256" key="9">
    <source>
        <dbReference type="ARBA" id="ARBA00023002"/>
    </source>
</evidence>
<name>A0ABW1QS19_9ACTN</name>
<evidence type="ECO:0000256" key="1">
    <source>
        <dbReference type="ARBA" id="ARBA00001966"/>
    </source>
</evidence>
<keyword evidence="8" id="KW-0883">Thioether bond</keyword>
<sequence>MTATPTAPSRPRRKRGEGQWALGYSEPLNKNEQSKKDDNPLNVEGRILGIYSKKGFDSIDPADLRGRFRWMGLYTQRAPGFDGGKTATVEEEELDARFFMMRVRTDGAILDAHALRTLGGISVEFGQNTADITDRNNIQYHWIRIEDVPEIWDRLGSAGLTTLEACGDSPRPFLGSPVAGIAKDEIIDGTPAMDEIKRRILGNPEFSNLPRKFKTSVSGHPSHDAAPEVNDISFVGNVHPEHGPGFDVWVGGGLSTNPMLAVKLGVWVPLDEVADVWEAVCGIFRDYGYRRLRSKARLKFLVADWGKDKFMEVLEGEYLKRELIRLDSPGVPTRQGDHIGVHEQKDGKFYIGAAPVVGRINGEILNGLGDIVEKHGAAGVRLTAWQKLVVIGVDADKTEAVVADLKEIGLDARPSNWRRNTMACTGIEFCKLAIVETKARAAALIDELERRIPELDVPISVNMNGCPNACARTQIADIGLKGQLVMDEDGNQVEGFQVHLGGALGLQANFGRKLRAHKVTSLGLDDYVTTVVRNYLTDRTEGESFATWAARTDDANLRGDLALEAV</sequence>
<dbReference type="InterPro" id="IPR045854">
    <property type="entry name" value="NO2/SO3_Rdtase_4Fe4S_sf"/>
</dbReference>
<dbReference type="InterPro" id="IPR006067">
    <property type="entry name" value="NO2/SO3_Rdtase_4Fe4S_dom"/>
</dbReference>
<feature type="domain" description="Nitrite/Sulfite reductase ferredoxin-like" evidence="15">
    <location>
        <begin position="97"/>
        <end position="157"/>
    </location>
</feature>
<keyword evidence="7" id="KW-0479">Metal-binding</keyword>
<feature type="region of interest" description="Disordered" evidence="13">
    <location>
        <begin position="1"/>
        <end position="41"/>
    </location>
</feature>
<evidence type="ECO:0000313" key="16">
    <source>
        <dbReference type="EMBL" id="MFC6152276.1"/>
    </source>
</evidence>
<evidence type="ECO:0000259" key="14">
    <source>
        <dbReference type="Pfam" id="PF01077"/>
    </source>
</evidence>
<evidence type="ECO:0000256" key="8">
    <source>
        <dbReference type="ARBA" id="ARBA00022784"/>
    </source>
</evidence>
<evidence type="ECO:0000256" key="3">
    <source>
        <dbReference type="ARBA" id="ARBA00010429"/>
    </source>
</evidence>
<evidence type="ECO:0000256" key="10">
    <source>
        <dbReference type="ARBA" id="ARBA00023004"/>
    </source>
</evidence>
<dbReference type="InterPro" id="IPR005117">
    <property type="entry name" value="NiRdtase/SiRdtase_haem-b_fer"/>
</dbReference>
<proteinExistence type="inferred from homology"/>
<dbReference type="Pfam" id="PF03460">
    <property type="entry name" value="NIR_SIR_ferr"/>
    <property type="match status" value="2"/>
</dbReference>
<protein>
    <recommendedName>
        <fullName evidence="4">assimilatory sulfite reductase (ferredoxin)</fullName>
        <ecNumber evidence="4">1.8.7.1</ecNumber>
    </recommendedName>
</protein>
<dbReference type="Proteomes" id="UP001596098">
    <property type="component" value="Unassembled WGS sequence"/>
</dbReference>
<evidence type="ECO:0000256" key="12">
    <source>
        <dbReference type="ARBA" id="ARBA00049518"/>
    </source>
</evidence>
<dbReference type="SUPFAM" id="SSF55124">
    <property type="entry name" value="Nitrite/Sulfite reductase N-terminal domain-like"/>
    <property type="match status" value="2"/>
</dbReference>
<dbReference type="PROSITE" id="PS00365">
    <property type="entry name" value="NIR_SIR"/>
    <property type="match status" value="1"/>
</dbReference>
<keyword evidence="10" id="KW-0408">Iron</keyword>
<dbReference type="GO" id="GO:0050311">
    <property type="term" value="F:sulfite reductase (ferredoxin) activity"/>
    <property type="evidence" value="ECO:0007669"/>
    <property type="project" value="UniProtKB-EC"/>
</dbReference>